<dbReference type="GeneID" id="57132860"/>
<dbReference type="Proteomes" id="UP000239650">
    <property type="component" value="Unassembled WGS sequence"/>
</dbReference>
<accession>A0A094Y4L9</accession>
<name>A0A094Y4L9_LATSK</name>
<organism evidence="1 2">
    <name type="scientific">Latilactobacillus sakei</name>
    <name type="common">Lactobacillus sakei</name>
    <dbReference type="NCBI Taxonomy" id="1599"/>
    <lineage>
        <taxon>Bacteria</taxon>
        <taxon>Bacillati</taxon>
        <taxon>Bacillota</taxon>
        <taxon>Bacilli</taxon>
        <taxon>Lactobacillales</taxon>
        <taxon>Lactobacillaceae</taxon>
        <taxon>Latilactobacillus</taxon>
    </lineage>
</organism>
<dbReference type="AlphaFoldDB" id="A0A094Y4L9"/>
<evidence type="ECO:0000313" key="1">
    <source>
        <dbReference type="EMBL" id="SPE21519.1"/>
    </source>
</evidence>
<proteinExistence type="predicted"/>
<dbReference type="RefSeq" id="WP_016264339.1">
    <property type="nucleotide sequence ID" value="NZ_CAKMCP010000003.1"/>
</dbReference>
<dbReference type="EMBL" id="OKRC01000006">
    <property type="protein sequence ID" value="SPE21519.1"/>
    <property type="molecule type" value="Genomic_DNA"/>
</dbReference>
<sequence length="164" mass="18429">MAQDNVRQLADWLEENMTAIIDRKVSLNVSEIFAVLDGFGVLNNPVAKYLDITEETYYQSESDHKLTLSDDRKLLMDVTDRIMVTHVDGILADNKVNFEYSHEAVYEDQYLVKRDLEVLTYGLAVIGAVAATVKHNLIQADLSKDAVLSLALAAQNIANWQVNQ</sequence>
<gene>
    <name evidence="1" type="ORF">LAS9267_01403</name>
</gene>
<reference evidence="1 2" key="1">
    <citation type="submission" date="2018-02" db="EMBL/GenBank/DDBJ databases">
        <authorList>
            <person name="Rodrigo-Torres L."/>
            <person name="Arahal R. D."/>
            <person name="Lucena T."/>
        </authorList>
    </citation>
    <scope>NUCLEOTIDE SEQUENCE [LARGE SCALE GENOMIC DNA]</scope>
    <source>
        <strain evidence="1 2">CECT 9267</strain>
    </source>
</reference>
<comment type="caution">
    <text evidence="1">The sequence shown here is derived from an EMBL/GenBank/DDBJ whole genome shotgun (WGS) entry which is preliminary data.</text>
</comment>
<evidence type="ECO:0000313" key="2">
    <source>
        <dbReference type="Proteomes" id="UP000239650"/>
    </source>
</evidence>
<protein>
    <submittedName>
        <fullName evidence="1">Uncharacterized protein</fullName>
    </submittedName>
</protein>